<dbReference type="InterPro" id="IPR036361">
    <property type="entry name" value="SAP_dom_sf"/>
</dbReference>
<dbReference type="GO" id="GO:0008270">
    <property type="term" value="F:zinc ion binding"/>
    <property type="evidence" value="ECO:0007669"/>
    <property type="project" value="UniProtKB-KW"/>
</dbReference>
<evidence type="ECO:0000256" key="9">
    <source>
        <dbReference type="ARBA" id="ARBA00023242"/>
    </source>
</evidence>
<dbReference type="SUPFAM" id="SSF57903">
    <property type="entry name" value="FYVE/PHD zinc finger"/>
    <property type="match status" value="1"/>
</dbReference>
<reference evidence="15" key="2">
    <citation type="submission" date="2020-10" db="EMBL/GenBank/DDBJ databases">
        <authorList>
            <person name="Scholz U."/>
            <person name="Mascher M."/>
            <person name="Fiebig A."/>
        </authorList>
    </citation>
    <scope>NUCLEOTIDE SEQUENCE [LARGE SCALE GENOMIC DNA]</scope>
    <source>
        <strain evidence="15">cv. Morex</strain>
    </source>
</reference>
<dbReference type="KEGG" id="hvg:123395108"/>
<evidence type="ECO:0000259" key="13">
    <source>
        <dbReference type="PROSITE" id="PS50800"/>
    </source>
</evidence>
<dbReference type="UniPathway" id="UPA00886"/>
<dbReference type="FunFam" id="1.10.720.30:FF:000027">
    <property type="entry name" value="E3 SUMO-protein ligase SIZ1"/>
    <property type="match status" value="1"/>
</dbReference>
<dbReference type="SMART" id="SM00249">
    <property type="entry name" value="PHD"/>
    <property type="match status" value="1"/>
</dbReference>
<dbReference type="RefSeq" id="XP_044945978.1">
    <property type="nucleotide sequence ID" value="XM_045090043.1"/>
</dbReference>
<comment type="pathway">
    <text evidence="2">Protein modification; protein sumoylation.</text>
</comment>
<dbReference type="FunFam" id="3.30.40.10:FF:000241">
    <property type="entry name" value="E3 SUMO-protein ligase SIZ2"/>
    <property type="match status" value="1"/>
</dbReference>
<proteinExistence type="inferred from homology"/>
<dbReference type="InterPro" id="IPR011011">
    <property type="entry name" value="Znf_FYVE_PHD"/>
</dbReference>
<dbReference type="InterPro" id="IPR004181">
    <property type="entry name" value="Znf_MIZ"/>
</dbReference>
<dbReference type="AlphaFoldDB" id="A0A8I6XLS5"/>
<evidence type="ECO:0000256" key="8">
    <source>
        <dbReference type="ARBA" id="ARBA00022833"/>
    </source>
</evidence>
<feature type="region of interest" description="Disordered" evidence="12">
    <location>
        <begin position="601"/>
        <end position="646"/>
    </location>
</feature>
<feature type="region of interest" description="Disordered" evidence="12">
    <location>
        <begin position="756"/>
        <end position="781"/>
    </location>
</feature>
<feature type="compositionally biased region" description="Polar residues" evidence="12">
    <location>
        <begin position="769"/>
        <end position="780"/>
    </location>
</feature>
<dbReference type="OrthoDB" id="682531at2759"/>
<comment type="function">
    <text evidence="10">Probable SUMO E3 ligase that may regulate Pi starvation responses.</text>
</comment>
<evidence type="ECO:0000259" key="14">
    <source>
        <dbReference type="PROSITE" id="PS51044"/>
    </source>
</evidence>
<reference evidence="15" key="3">
    <citation type="submission" date="2022-01" db="UniProtKB">
        <authorList>
            <consortium name="EnsemblPlants"/>
        </authorList>
    </citation>
    <scope>IDENTIFICATION</scope>
    <source>
        <strain evidence="15">subsp. vulgare</strain>
    </source>
</reference>
<evidence type="ECO:0000256" key="2">
    <source>
        <dbReference type="ARBA" id="ARBA00004718"/>
    </source>
</evidence>
<dbReference type="InterPro" id="IPR003034">
    <property type="entry name" value="SAP_dom"/>
</dbReference>
<dbReference type="SMR" id="A0A8I6XLS5"/>
<feature type="domain" description="SAP" evidence="13">
    <location>
        <begin position="18"/>
        <end position="52"/>
    </location>
</feature>
<dbReference type="PANTHER" id="PTHR10782:SF42">
    <property type="entry name" value="E3 SUMO-PROTEIN LIGASE SIZ2"/>
    <property type="match status" value="1"/>
</dbReference>
<gene>
    <name evidence="15" type="primary">LOC123395108</name>
</gene>
<evidence type="ECO:0000256" key="12">
    <source>
        <dbReference type="SAM" id="MobiDB-lite"/>
    </source>
</evidence>
<evidence type="ECO:0000256" key="4">
    <source>
        <dbReference type="ARBA" id="ARBA00022679"/>
    </source>
</evidence>
<dbReference type="PROSITE" id="PS50800">
    <property type="entry name" value="SAP"/>
    <property type="match status" value="1"/>
</dbReference>
<dbReference type="Pfam" id="PF02891">
    <property type="entry name" value="zf-MIZ"/>
    <property type="match status" value="1"/>
</dbReference>
<keyword evidence="9" id="KW-0539">Nucleus</keyword>
<dbReference type="GO" id="GO:0061665">
    <property type="term" value="F:SUMO ligase activity"/>
    <property type="evidence" value="ECO:0000318"/>
    <property type="project" value="GO_Central"/>
</dbReference>
<dbReference type="CDD" id="cd16792">
    <property type="entry name" value="SP-RING_Siz-like"/>
    <property type="match status" value="1"/>
</dbReference>
<organism evidence="15 16">
    <name type="scientific">Hordeum vulgare subsp. vulgare</name>
    <name type="common">Domesticated barley</name>
    <dbReference type="NCBI Taxonomy" id="112509"/>
    <lineage>
        <taxon>Eukaryota</taxon>
        <taxon>Viridiplantae</taxon>
        <taxon>Streptophyta</taxon>
        <taxon>Embryophyta</taxon>
        <taxon>Tracheophyta</taxon>
        <taxon>Spermatophyta</taxon>
        <taxon>Magnoliopsida</taxon>
        <taxon>Liliopsida</taxon>
        <taxon>Poales</taxon>
        <taxon>Poaceae</taxon>
        <taxon>BOP clade</taxon>
        <taxon>Pooideae</taxon>
        <taxon>Triticodae</taxon>
        <taxon>Triticeae</taxon>
        <taxon>Hordeinae</taxon>
        <taxon>Hordeum</taxon>
    </lineage>
</organism>
<keyword evidence="8" id="KW-0862">Zinc</keyword>
<protein>
    <recommendedName>
        <fullName evidence="17">E3 SUMO-protein ligase SIZ1</fullName>
    </recommendedName>
</protein>
<evidence type="ECO:0000256" key="10">
    <source>
        <dbReference type="ARBA" id="ARBA00059134"/>
    </source>
</evidence>
<dbReference type="Proteomes" id="UP000011116">
    <property type="component" value="Chromosome 5H"/>
</dbReference>
<evidence type="ECO:0000256" key="5">
    <source>
        <dbReference type="ARBA" id="ARBA00022723"/>
    </source>
</evidence>
<dbReference type="InterPro" id="IPR013083">
    <property type="entry name" value="Znf_RING/FYVE/PHD"/>
</dbReference>
<evidence type="ECO:0000256" key="7">
    <source>
        <dbReference type="ARBA" id="ARBA00022786"/>
    </source>
</evidence>
<dbReference type="SMART" id="SM00513">
    <property type="entry name" value="SAP"/>
    <property type="match status" value="1"/>
</dbReference>
<dbReference type="GeneID" id="123395108"/>
<dbReference type="Gene3D" id="1.10.720.30">
    <property type="entry name" value="SAP domain"/>
    <property type="match status" value="1"/>
</dbReference>
<dbReference type="PROSITE" id="PS01359">
    <property type="entry name" value="ZF_PHD_1"/>
    <property type="match status" value="1"/>
</dbReference>
<evidence type="ECO:0008006" key="17">
    <source>
        <dbReference type="Google" id="ProtNLM"/>
    </source>
</evidence>
<dbReference type="PROSITE" id="PS51044">
    <property type="entry name" value="ZF_SP_RING"/>
    <property type="match status" value="1"/>
</dbReference>
<keyword evidence="4" id="KW-0808">Transferase</keyword>
<keyword evidence="7" id="KW-0833">Ubl conjugation pathway</keyword>
<dbReference type="EnsemblPlants" id="HORVU.MOREX.r3.5HG0466170.1">
    <property type="protein sequence ID" value="HORVU.MOREX.r3.5HG0466170.1"/>
    <property type="gene ID" value="HORVU.MOREX.r3.5HG0466170"/>
</dbReference>
<evidence type="ECO:0000256" key="3">
    <source>
        <dbReference type="ARBA" id="ARBA00005383"/>
    </source>
</evidence>
<dbReference type="GO" id="GO:0000785">
    <property type="term" value="C:chromatin"/>
    <property type="evidence" value="ECO:0000318"/>
    <property type="project" value="GO_Central"/>
</dbReference>
<dbReference type="Gene3D" id="3.30.40.10">
    <property type="entry name" value="Zinc/RING finger domain, C3HC4 (zinc finger)"/>
    <property type="match status" value="2"/>
</dbReference>
<name>A0A8I6XLS5_HORVV</name>
<dbReference type="SUPFAM" id="SSF68906">
    <property type="entry name" value="SAP domain"/>
    <property type="match status" value="1"/>
</dbReference>
<sequence>MKPESADDAVLAGCKGKLKHFRIKELKDVLHLLGLSKQGKKQELVDKILAILSDQQDQVPQLNGLTKKPAVEKETVLKIVDETFRKLHSPANSAAASANQIDSGQSVKPKKKLNGSAQKDVKVRCPCGNSMASASMIKCDNPQCNVWQHVGCVIISEKSAESVPQELPSSFYCDICRISKADPFWVTINHPLLPTSIAPSKIATDGSSTIQYLEKTFPLSRANREMLQKADYDIQVWCILLDDQVPFRMNWPLHSDMQINGIEVRVVNRQPTQQLGANGRDDGPVLTEYCKEGPNKIVLSGSDSRMFSLGVRIAKRRSLQEVLKLVPKEHDGEKFDHALARVRRCVGGGAEADNADSDSDIEVVADRVSVNLRCPMTGSRIKIAGRFKPCVHMGCFDLEAFVELNQRSRKWQCPICLKNYSLDNIIIDPYFNRITSLIQSCEDDVSEIDVKPDGSWRVKGGAELKDLTRWHLPDGTLSVATNIGSKINASIVKHEVKEESLSDQLGSRIKLGIRKNNNGKWEITKRGDVNLTQSSDGDHPEHFKNGNCITPTSNNDHEDTEDLEPGQYDYPMGNVHDLDSSPIDEHVPAVSREQDIIVLSDSDDDNVTVLSPNALNSSSADDTGDPFPPNPPETSGTCEEQPGGGLDEASFLTFSEDFDDLAQLSFWQYPSNPQDDPGLKFTKNLGEMQNNTANHQPLHEPAAAAAANLPEHGHNNCVDESQASVASNCVDESLITVKNASQKRRNPEDGMTALDASVLDDGLPGKRPSGSSSLPWQQRSVRPRLILAIDSDSE</sequence>
<dbReference type="PANTHER" id="PTHR10782">
    <property type="entry name" value="ZINC FINGER MIZ DOMAIN-CONTAINING PROTEIN"/>
    <property type="match status" value="1"/>
</dbReference>
<feature type="compositionally biased region" description="Polar residues" evidence="12">
    <location>
        <begin position="608"/>
        <end position="621"/>
    </location>
</feature>
<evidence type="ECO:0000313" key="16">
    <source>
        <dbReference type="Proteomes" id="UP000011116"/>
    </source>
</evidence>
<feature type="region of interest" description="Disordered" evidence="12">
    <location>
        <begin position="95"/>
        <end position="115"/>
    </location>
</feature>
<accession>A0A8I6XLS5</accession>
<dbReference type="InterPro" id="IPR001965">
    <property type="entry name" value="Znf_PHD"/>
</dbReference>
<feature type="region of interest" description="Disordered" evidence="12">
    <location>
        <begin position="526"/>
        <end position="567"/>
    </location>
</feature>
<feature type="domain" description="SP-RING-type" evidence="14">
    <location>
        <begin position="357"/>
        <end position="440"/>
    </location>
</feature>
<dbReference type="InterPro" id="IPR031141">
    <property type="entry name" value="SIZ1/2_SP-RING"/>
</dbReference>
<dbReference type="Gramene" id="HORVU.MOREX.r2.5HG0385900.1">
    <property type="protein sequence ID" value="HORVU.MOREX.r2.5HG0385900.1"/>
    <property type="gene ID" value="HORVU.MOREX.r2.5HG0385900"/>
</dbReference>
<dbReference type="CDD" id="cd15570">
    <property type="entry name" value="PHD_Bye1p_SIZ1_like"/>
    <property type="match status" value="1"/>
</dbReference>
<dbReference type="GO" id="GO:0005634">
    <property type="term" value="C:nucleus"/>
    <property type="evidence" value="ECO:0007669"/>
    <property type="project" value="UniProtKB-SubCell"/>
</dbReference>
<keyword evidence="16" id="KW-1185">Reference proteome</keyword>
<dbReference type="Gramene" id="HORVU.MOREX.r3.5HG0466170.1">
    <property type="protein sequence ID" value="HORVU.MOREX.r3.5HG0466170.1"/>
    <property type="gene ID" value="HORVU.MOREX.r3.5HG0466170"/>
</dbReference>
<dbReference type="GO" id="GO:0016925">
    <property type="term" value="P:protein sumoylation"/>
    <property type="evidence" value="ECO:0000318"/>
    <property type="project" value="GO_Central"/>
</dbReference>
<dbReference type="Pfam" id="PF02037">
    <property type="entry name" value="SAP"/>
    <property type="match status" value="1"/>
</dbReference>
<dbReference type="InterPro" id="IPR019786">
    <property type="entry name" value="Zinc_finger_PHD-type_CS"/>
</dbReference>
<keyword evidence="6 11" id="KW-0863">Zinc-finger</keyword>
<evidence type="ECO:0000256" key="6">
    <source>
        <dbReference type="ARBA" id="ARBA00022771"/>
    </source>
</evidence>
<comment type="subcellular location">
    <subcellularLocation>
        <location evidence="1">Nucleus</location>
    </subcellularLocation>
</comment>
<evidence type="ECO:0000256" key="11">
    <source>
        <dbReference type="PROSITE-ProRule" id="PRU00452"/>
    </source>
</evidence>
<evidence type="ECO:0000256" key="1">
    <source>
        <dbReference type="ARBA" id="ARBA00004123"/>
    </source>
</evidence>
<keyword evidence="5" id="KW-0479">Metal-binding</keyword>
<reference evidence="16" key="1">
    <citation type="journal article" date="2012" name="Nature">
        <title>A physical, genetic and functional sequence assembly of the barley genome.</title>
        <authorList>
            <consortium name="The International Barley Genome Sequencing Consortium"/>
            <person name="Mayer K.F."/>
            <person name="Waugh R."/>
            <person name="Brown J.W."/>
            <person name="Schulman A."/>
            <person name="Langridge P."/>
            <person name="Platzer M."/>
            <person name="Fincher G.B."/>
            <person name="Muehlbauer G.J."/>
            <person name="Sato K."/>
            <person name="Close T.J."/>
            <person name="Wise R.P."/>
            <person name="Stein N."/>
        </authorList>
    </citation>
    <scope>NUCLEOTIDE SEQUENCE [LARGE SCALE GENOMIC DNA]</scope>
    <source>
        <strain evidence="16">cv. Morex</strain>
    </source>
</reference>
<evidence type="ECO:0000313" key="15">
    <source>
        <dbReference type="EnsemblPlants" id="HORVU.MOREX.r3.5HG0466170.1"/>
    </source>
</evidence>
<comment type="similarity">
    <text evidence="3">Belongs to the PIAS family.</text>
</comment>